<keyword evidence="2" id="KW-1185">Reference proteome</keyword>
<protein>
    <submittedName>
        <fullName evidence="3">Uncharacterized protein LOC101889297</fullName>
    </submittedName>
</protein>
<keyword evidence="1" id="KW-0732">Signal</keyword>
<feature type="chain" id="PRO_5046883957" evidence="1">
    <location>
        <begin position="23"/>
        <end position="121"/>
    </location>
</feature>
<dbReference type="VEuPathDB" id="VectorBase:MDOMA2_018737"/>
<dbReference type="Proteomes" id="UP001652621">
    <property type="component" value="Unplaced"/>
</dbReference>
<dbReference type="RefSeq" id="XP_005179968.2">
    <property type="nucleotide sequence ID" value="XM_005179911.4"/>
</dbReference>
<evidence type="ECO:0000313" key="3">
    <source>
        <dbReference type="RefSeq" id="XP_005179968.2"/>
    </source>
</evidence>
<dbReference type="OrthoDB" id="7838071at2759"/>
<accession>A0A9J7CPC1</accession>
<evidence type="ECO:0000313" key="2">
    <source>
        <dbReference type="Proteomes" id="UP001652621"/>
    </source>
</evidence>
<dbReference type="VEuPathDB" id="VectorBase:MDOA000203"/>
<sequence>MANIKVYIFLIFLCLQDSVVQGKVIDFSKNSKLQKYLEVHRCRQECYAKTLNAEVENWDICRDVPDCYMCYDYCEMLPKLAIDLAHSMCSDEVYCSKGCRIACRNHQIMGVHTLVYETQQL</sequence>
<organism evidence="2 3">
    <name type="scientific">Musca domestica</name>
    <name type="common">House fly</name>
    <dbReference type="NCBI Taxonomy" id="7370"/>
    <lineage>
        <taxon>Eukaryota</taxon>
        <taxon>Metazoa</taxon>
        <taxon>Ecdysozoa</taxon>
        <taxon>Arthropoda</taxon>
        <taxon>Hexapoda</taxon>
        <taxon>Insecta</taxon>
        <taxon>Pterygota</taxon>
        <taxon>Neoptera</taxon>
        <taxon>Endopterygota</taxon>
        <taxon>Diptera</taxon>
        <taxon>Brachycera</taxon>
        <taxon>Muscomorpha</taxon>
        <taxon>Muscoidea</taxon>
        <taxon>Muscidae</taxon>
        <taxon>Musca</taxon>
    </lineage>
</organism>
<evidence type="ECO:0000256" key="1">
    <source>
        <dbReference type="SAM" id="SignalP"/>
    </source>
</evidence>
<feature type="signal peptide" evidence="1">
    <location>
        <begin position="1"/>
        <end position="22"/>
    </location>
</feature>
<dbReference type="eggNOG" id="ENOG502TBWY">
    <property type="taxonomic scope" value="Eukaryota"/>
</dbReference>
<name>A0A9J7CPC1_MUSDO</name>
<reference evidence="3" key="1">
    <citation type="submission" date="2025-08" db="UniProtKB">
        <authorList>
            <consortium name="RefSeq"/>
        </authorList>
    </citation>
    <scope>IDENTIFICATION</scope>
    <source>
        <strain evidence="3">Aabys</strain>
        <tissue evidence="3">Whole body</tissue>
    </source>
</reference>
<proteinExistence type="predicted"/>
<dbReference type="GeneID" id="101889297"/>
<gene>
    <name evidence="3" type="primary">LOC101889297</name>
</gene>